<dbReference type="PANTHER" id="PTHR20935:SF0">
    <property type="entry name" value="SERINE_THREONINE-PROTEIN PHOSPHATASE PGAM5, MITOCHONDRIAL"/>
    <property type="match status" value="1"/>
</dbReference>
<name>A0A6G4UDZ2_9ACTN</name>
<keyword evidence="3" id="KW-1185">Reference proteome</keyword>
<dbReference type="SUPFAM" id="SSF53254">
    <property type="entry name" value="Phosphoglycerate mutase-like"/>
    <property type="match status" value="1"/>
</dbReference>
<reference evidence="2 3" key="1">
    <citation type="submission" date="2020-02" db="EMBL/GenBank/DDBJ databases">
        <title>Whole-genome analyses of novel actinobacteria.</title>
        <authorList>
            <person name="Sahin N."/>
        </authorList>
    </citation>
    <scope>NUCLEOTIDE SEQUENCE [LARGE SCALE GENOMIC DNA]</scope>
    <source>
        <strain evidence="2 3">A7024</strain>
    </source>
</reference>
<dbReference type="RefSeq" id="WP_165245229.1">
    <property type="nucleotide sequence ID" value="NZ_JAAKZV010000360.1"/>
</dbReference>
<gene>
    <name evidence="2" type="ORF">G5C51_39165</name>
</gene>
<evidence type="ECO:0000256" key="1">
    <source>
        <dbReference type="ARBA" id="ARBA00022801"/>
    </source>
</evidence>
<dbReference type="InterPro" id="IPR013078">
    <property type="entry name" value="His_Pase_superF_clade-1"/>
</dbReference>
<dbReference type="GO" id="GO:0016787">
    <property type="term" value="F:hydrolase activity"/>
    <property type="evidence" value="ECO:0007669"/>
    <property type="project" value="UniProtKB-KW"/>
</dbReference>
<evidence type="ECO:0000313" key="2">
    <source>
        <dbReference type="EMBL" id="NGN69896.1"/>
    </source>
</evidence>
<dbReference type="Proteomes" id="UP000481583">
    <property type="component" value="Unassembled WGS sequence"/>
</dbReference>
<proteinExistence type="predicted"/>
<dbReference type="PANTHER" id="PTHR20935">
    <property type="entry name" value="PHOSPHOGLYCERATE MUTASE-RELATED"/>
    <property type="match status" value="1"/>
</dbReference>
<dbReference type="Pfam" id="PF00300">
    <property type="entry name" value="His_Phos_1"/>
    <property type="match status" value="1"/>
</dbReference>
<organism evidence="2 3">
    <name type="scientific">Streptomyces coryli</name>
    <dbReference type="NCBI Taxonomy" id="1128680"/>
    <lineage>
        <taxon>Bacteria</taxon>
        <taxon>Bacillati</taxon>
        <taxon>Actinomycetota</taxon>
        <taxon>Actinomycetes</taxon>
        <taxon>Kitasatosporales</taxon>
        <taxon>Streptomycetaceae</taxon>
        <taxon>Streptomyces</taxon>
    </lineage>
</organism>
<dbReference type="EMBL" id="JAAKZV010000360">
    <property type="protein sequence ID" value="NGN69896.1"/>
    <property type="molecule type" value="Genomic_DNA"/>
</dbReference>
<dbReference type="Gene3D" id="3.40.50.1240">
    <property type="entry name" value="Phosphoglycerate mutase-like"/>
    <property type="match status" value="1"/>
</dbReference>
<dbReference type="SMART" id="SM00855">
    <property type="entry name" value="PGAM"/>
    <property type="match status" value="1"/>
</dbReference>
<accession>A0A6G4UDZ2</accession>
<dbReference type="InterPro" id="IPR051021">
    <property type="entry name" value="Mito_Ser/Thr_phosphatase"/>
</dbReference>
<dbReference type="AlphaFoldDB" id="A0A6G4UDZ2"/>
<evidence type="ECO:0000313" key="3">
    <source>
        <dbReference type="Proteomes" id="UP000481583"/>
    </source>
</evidence>
<dbReference type="InterPro" id="IPR029033">
    <property type="entry name" value="His_PPase_superfam"/>
</dbReference>
<comment type="caution">
    <text evidence="2">The sequence shown here is derived from an EMBL/GenBank/DDBJ whole genome shotgun (WGS) entry which is preliminary data.</text>
</comment>
<dbReference type="CDD" id="cd07067">
    <property type="entry name" value="HP_PGM_like"/>
    <property type="match status" value="1"/>
</dbReference>
<protein>
    <submittedName>
        <fullName evidence="2">Histidine phosphatase family protein</fullName>
    </submittedName>
</protein>
<keyword evidence="1" id="KW-0378">Hydrolase</keyword>
<sequence length="220" mass="22870">MPVIHLVRHGQASAAGADYDVLSELGHRQAAVIGAELARRGLREPVVACGTLRRQRETAAGVMAEADIGGAEPAVDARWNEYDHLELLRRYPVPEAEALDGPRGVQAAVDRGLRAWMEDPDIPDTDGWKSFAAGAAAALDELAAGLGGGRDAVVVTSGGVLAAVAGALLGVPPAGIVALNRVAVNGAITTITAGRSGLSLLAYNDHAHFMGERRSLLTYR</sequence>